<evidence type="ECO:0000259" key="11">
    <source>
        <dbReference type="Pfam" id="PF01880"/>
    </source>
</evidence>
<keyword evidence="5" id="KW-0479">Metal-binding</keyword>
<evidence type="ECO:0000256" key="8">
    <source>
        <dbReference type="ARBA" id="ARBA00024690"/>
    </source>
</evidence>
<feature type="domain" description="Desulfoferrodoxin N-terminal" evidence="12">
    <location>
        <begin position="7"/>
        <end position="37"/>
    </location>
</feature>
<dbReference type="AlphaFoldDB" id="W0FQU7"/>
<comment type="function">
    <text evidence="8">Catalyzes the one-electron reduction of superoxide anion radical to hydrogen peroxide at a nonheme ferrous iron center. Plays a fundamental role in case of oxidative stress via its superoxide detoxification activity.</text>
</comment>
<sequence length="128" mass="14079">MKEEYSMTFYKCEHCGNIIAHIQDSGVRCHCCGEEMKPLVPNTSDGAGEKHVPVVQVDGQTVTVTVGSVEHPMQEAHSIQWILLETKEGRQRKALNPGDKPTAVFVLAPGDAVVAAYEYCNLHGLWKS</sequence>
<dbReference type="PANTHER" id="PTHR36541:SF1">
    <property type="entry name" value="SUPEROXIDE REDUCTASE-RELATED"/>
    <property type="match status" value="1"/>
</dbReference>
<keyword evidence="7" id="KW-0408">Iron</keyword>
<evidence type="ECO:0000256" key="3">
    <source>
        <dbReference type="ARBA" id="ARBA00014839"/>
    </source>
</evidence>
<protein>
    <recommendedName>
        <fullName evidence="3">Desulfoferrodoxin</fullName>
        <ecNumber evidence="2">1.15.1.2</ecNumber>
    </recommendedName>
    <alternativeName>
        <fullName evidence="9">Superoxide reductase</fullName>
    </alternativeName>
</protein>
<dbReference type="EMBL" id="KC246832">
    <property type="protein sequence ID" value="AHF25365.1"/>
    <property type="molecule type" value="Genomic_DNA"/>
</dbReference>
<evidence type="ECO:0000256" key="9">
    <source>
        <dbReference type="ARBA" id="ARBA00031398"/>
    </source>
</evidence>
<keyword evidence="6" id="KW-0249">Electron transport</keyword>
<dbReference type="GO" id="GO:0050605">
    <property type="term" value="F:superoxide reductase activity"/>
    <property type="evidence" value="ECO:0007669"/>
    <property type="project" value="UniProtKB-EC"/>
</dbReference>
<dbReference type="InterPro" id="IPR004462">
    <property type="entry name" value="Desulfoferrodoxin_N"/>
</dbReference>
<evidence type="ECO:0000313" key="13">
    <source>
        <dbReference type="EMBL" id="AHF25365.1"/>
    </source>
</evidence>
<dbReference type="Pfam" id="PF01880">
    <property type="entry name" value="Desulfoferrodox"/>
    <property type="match status" value="1"/>
</dbReference>
<comment type="similarity">
    <text evidence="1">Belongs to the desulfoferrodoxin family.</text>
</comment>
<reference evidence="13" key="1">
    <citation type="journal article" date="2013" name="PLoS ONE">
        <title>Metagenomic insights into the carbohydrate-active enzymes carried by the microorganisms adhering to solid digesta in the rumen of cows.</title>
        <authorList>
            <person name="Wang L."/>
            <person name="Hatem A."/>
            <person name="Catalyurek U.V."/>
            <person name="Morrison M."/>
            <person name="Yu Z."/>
        </authorList>
    </citation>
    <scope>NUCLEOTIDE SEQUENCE</scope>
</reference>
<dbReference type="Pfam" id="PF06397">
    <property type="entry name" value="Desulfoferrod_N"/>
    <property type="match status" value="1"/>
</dbReference>
<evidence type="ECO:0000256" key="2">
    <source>
        <dbReference type="ARBA" id="ARBA00012679"/>
    </source>
</evidence>
<dbReference type="SUPFAM" id="SSF57802">
    <property type="entry name" value="Rubredoxin-like"/>
    <property type="match status" value="1"/>
</dbReference>
<feature type="domain" description="Desulfoferrodoxin ferrous iron-binding" evidence="11">
    <location>
        <begin position="44"/>
        <end position="127"/>
    </location>
</feature>
<dbReference type="InterPro" id="IPR051233">
    <property type="entry name" value="Desulfoferrodoxin_SOR"/>
</dbReference>
<evidence type="ECO:0000256" key="7">
    <source>
        <dbReference type="ARBA" id="ARBA00023004"/>
    </source>
</evidence>
<dbReference type="NCBIfam" id="TIGR00332">
    <property type="entry name" value="neela_ferrous"/>
    <property type="match status" value="1"/>
</dbReference>
<evidence type="ECO:0000256" key="1">
    <source>
        <dbReference type="ARBA" id="ARBA00005941"/>
    </source>
</evidence>
<proteinExistence type="inferred from homology"/>
<organism evidence="13">
    <name type="scientific">uncultured bacterium Contig1625</name>
    <dbReference type="NCBI Taxonomy" id="1393476"/>
    <lineage>
        <taxon>Bacteria</taxon>
        <taxon>environmental samples</taxon>
    </lineage>
</organism>
<evidence type="ECO:0000256" key="10">
    <source>
        <dbReference type="ARBA" id="ARBA00047448"/>
    </source>
</evidence>
<dbReference type="GO" id="GO:0005506">
    <property type="term" value="F:iron ion binding"/>
    <property type="evidence" value="ECO:0007669"/>
    <property type="project" value="InterPro"/>
</dbReference>
<keyword evidence="4" id="KW-0813">Transport</keyword>
<dbReference type="PANTHER" id="PTHR36541">
    <property type="entry name" value="SUPEROXIDE REDUCTASE-RELATED"/>
    <property type="match status" value="1"/>
</dbReference>
<evidence type="ECO:0000256" key="4">
    <source>
        <dbReference type="ARBA" id="ARBA00022448"/>
    </source>
</evidence>
<accession>W0FQU7</accession>
<dbReference type="InterPro" id="IPR002742">
    <property type="entry name" value="Desulfoferrodoxin_Fe-bd_dom"/>
</dbReference>
<dbReference type="Gene3D" id="2.60.40.730">
    <property type="entry name" value="SOR catalytic domain"/>
    <property type="match status" value="1"/>
</dbReference>
<name>W0FQU7_9BACT</name>
<dbReference type="SUPFAM" id="SSF49367">
    <property type="entry name" value="Superoxide reductase-like"/>
    <property type="match status" value="1"/>
</dbReference>
<evidence type="ECO:0000259" key="12">
    <source>
        <dbReference type="Pfam" id="PF06397"/>
    </source>
</evidence>
<comment type="catalytic activity">
    <reaction evidence="10">
        <text>reduced [rubredoxin] + superoxide + 2 H(+) = oxidized [rubredoxin] + H2O2</text>
        <dbReference type="Rhea" id="RHEA:21324"/>
        <dbReference type="Rhea" id="RHEA-COMP:10302"/>
        <dbReference type="Rhea" id="RHEA-COMP:10303"/>
        <dbReference type="ChEBI" id="CHEBI:15378"/>
        <dbReference type="ChEBI" id="CHEBI:16240"/>
        <dbReference type="ChEBI" id="CHEBI:18421"/>
        <dbReference type="ChEBI" id="CHEBI:29033"/>
        <dbReference type="ChEBI" id="CHEBI:29034"/>
        <dbReference type="EC" id="1.15.1.2"/>
    </reaction>
</comment>
<evidence type="ECO:0000256" key="5">
    <source>
        <dbReference type="ARBA" id="ARBA00022723"/>
    </source>
</evidence>
<dbReference type="InterPro" id="IPR036073">
    <property type="entry name" value="Desulfoferrodoxin_Fe-bd_dom_sf"/>
</dbReference>
<evidence type="ECO:0000256" key="6">
    <source>
        <dbReference type="ARBA" id="ARBA00022982"/>
    </source>
</evidence>
<dbReference type="EC" id="1.15.1.2" evidence="2"/>